<dbReference type="GO" id="GO:0050152">
    <property type="term" value="F:omega-amidase activity"/>
    <property type="evidence" value="ECO:0007669"/>
    <property type="project" value="TreeGrafter"/>
</dbReference>
<proteinExistence type="predicted"/>
<dbReference type="CDD" id="cd07572">
    <property type="entry name" value="nit"/>
    <property type="match status" value="1"/>
</dbReference>
<dbReference type="InterPro" id="IPR003010">
    <property type="entry name" value="C-N_Hydrolase"/>
</dbReference>
<organism evidence="3 4">
    <name type="scientific">Thecamonas trahens ATCC 50062</name>
    <dbReference type="NCBI Taxonomy" id="461836"/>
    <lineage>
        <taxon>Eukaryota</taxon>
        <taxon>Apusozoa</taxon>
        <taxon>Apusomonadida</taxon>
        <taxon>Apusomonadidae</taxon>
        <taxon>Thecamonas</taxon>
    </lineage>
</organism>
<accession>A0A0L0D5L6</accession>
<reference evidence="3 4" key="1">
    <citation type="submission" date="2010-05" db="EMBL/GenBank/DDBJ databases">
        <title>The Genome Sequence of Thecamonas trahens ATCC 50062.</title>
        <authorList>
            <consortium name="The Broad Institute Genome Sequencing Platform"/>
            <person name="Russ C."/>
            <person name="Cuomo C."/>
            <person name="Shea T."/>
            <person name="Young S.K."/>
            <person name="Zeng Q."/>
            <person name="Koehrsen M."/>
            <person name="Haas B."/>
            <person name="Borodovsky M."/>
            <person name="Guigo R."/>
            <person name="Alvarado L."/>
            <person name="Berlin A."/>
            <person name="Bochicchio J."/>
            <person name="Borenstein D."/>
            <person name="Chapman S."/>
            <person name="Chen Z."/>
            <person name="Freedman E."/>
            <person name="Gellesch M."/>
            <person name="Goldberg J."/>
            <person name="Griggs A."/>
            <person name="Gujja S."/>
            <person name="Heilman E."/>
            <person name="Heiman D."/>
            <person name="Hepburn T."/>
            <person name="Howarth C."/>
            <person name="Jen D."/>
            <person name="Larson L."/>
            <person name="Mehta T."/>
            <person name="Park D."/>
            <person name="Pearson M."/>
            <person name="Roberts A."/>
            <person name="Saif S."/>
            <person name="Shenoy N."/>
            <person name="Sisk P."/>
            <person name="Stolte C."/>
            <person name="Sykes S."/>
            <person name="Thomson T."/>
            <person name="Walk T."/>
            <person name="White J."/>
            <person name="Yandava C."/>
            <person name="Burger G."/>
            <person name="Gray M.W."/>
            <person name="Holland P.W.H."/>
            <person name="King N."/>
            <person name="Lang F.B.F."/>
            <person name="Roger A.J."/>
            <person name="Ruiz-Trillo I."/>
            <person name="Lander E."/>
            <person name="Nusbaum C."/>
        </authorList>
    </citation>
    <scope>NUCLEOTIDE SEQUENCE [LARGE SCALE GENOMIC DNA]</scope>
    <source>
        <strain evidence="3 4">ATCC 50062</strain>
    </source>
</reference>
<dbReference type="eggNOG" id="KOG0806">
    <property type="taxonomic scope" value="Eukaryota"/>
</dbReference>
<dbReference type="PANTHER" id="PTHR23088">
    <property type="entry name" value="NITRILASE-RELATED"/>
    <property type="match status" value="1"/>
</dbReference>
<dbReference type="EMBL" id="GL349447">
    <property type="protein sequence ID" value="KNC47634.1"/>
    <property type="molecule type" value="Genomic_DNA"/>
</dbReference>
<dbReference type="GO" id="GO:0006107">
    <property type="term" value="P:oxaloacetate metabolic process"/>
    <property type="evidence" value="ECO:0007669"/>
    <property type="project" value="TreeGrafter"/>
</dbReference>
<dbReference type="GO" id="GO:0006541">
    <property type="term" value="P:glutamine metabolic process"/>
    <property type="evidence" value="ECO:0007669"/>
    <property type="project" value="TreeGrafter"/>
</dbReference>
<dbReference type="AlphaFoldDB" id="A0A0L0D5L6"/>
<evidence type="ECO:0000313" key="3">
    <source>
        <dbReference type="EMBL" id="KNC47634.1"/>
    </source>
</evidence>
<dbReference type="InterPro" id="IPR045254">
    <property type="entry name" value="Nit1/2_C-N_Hydrolase"/>
</dbReference>
<dbReference type="OrthoDB" id="10250282at2759"/>
<dbReference type="GO" id="GO:0005739">
    <property type="term" value="C:mitochondrion"/>
    <property type="evidence" value="ECO:0007669"/>
    <property type="project" value="TreeGrafter"/>
</dbReference>
<evidence type="ECO:0000313" key="4">
    <source>
        <dbReference type="Proteomes" id="UP000054408"/>
    </source>
</evidence>
<keyword evidence="1" id="KW-0378">Hydrolase</keyword>
<dbReference type="GO" id="GO:0006528">
    <property type="term" value="P:asparagine metabolic process"/>
    <property type="evidence" value="ECO:0007669"/>
    <property type="project" value="TreeGrafter"/>
</dbReference>
<evidence type="ECO:0000259" key="2">
    <source>
        <dbReference type="PROSITE" id="PS50263"/>
    </source>
</evidence>
<dbReference type="Proteomes" id="UP000054408">
    <property type="component" value="Unassembled WGS sequence"/>
</dbReference>
<dbReference type="STRING" id="461836.A0A0L0D5L6"/>
<dbReference type="InterPro" id="IPR001110">
    <property type="entry name" value="UPF0012_CS"/>
</dbReference>
<protein>
    <submittedName>
        <fullName evidence="3">Omega-amidase NIT2</fullName>
    </submittedName>
</protein>
<dbReference type="PANTHER" id="PTHR23088:SF30">
    <property type="entry name" value="OMEGA-AMIDASE NIT2"/>
    <property type="match status" value="1"/>
</dbReference>
<keyword evidence="4" id="KW-1185">Reference proteome</keyword>
<dbReference type="InterPro" id="IPR036526">
    <property type="entry name" value="C-N_Hydrolase_sf"/>
</dbReference>
<dbReference type="Gene3D" id="3.60.110.10">
    <property type="entry name" value="Carbon-nitrogen hydrolase"/>
    <property type="match status" value="1"/>
</dbReference>
<sequence length="289" mass="30080">MAVGADKTENLATAAEAVRSAAAAGADMVVLPECFNSPYGTGFFPDYAEILAPGAPGGTYDALAAMAADSRVTLFAGSVPESAAVHPDADDDAVAGTDAGDARLLYNTALVFGADGSELARHRKVHLFDIDVPGKIRFIESETLSPGDTVTVVETPQCKVGLAICYDVRFPEMAAIAADAGAELLVYPGAFNLVTGPLHWELLLRSRAVDNQLFVAGVSPARDESADYVAWGHSTLVDPWGKVLGALEAAPGTIVLDIDLAAVDDVRASIPIRTQRRPEVYAAGRAAIA</sequence>
<dbReference type="PROSITE" id="PS01227">
    <property type="entry name" value="UPF0012"/>
    <property type="match status" value="1"/>
</dbReference>
<dbReference type="RefSeq" id="XP_013759554.1">
    <property type="nucleotide sequence ID" value="XM_013904100.1"/>
</dbReference>
<dbReference type="Pfam" id="PF00795">
    <property type="entry name" value="CN_hydrolase"/>
    <property type="match status" value="1"/>
</dbReference>
<dbReference type="GeneID" id="25562315"/>
<feature type="domain" description="CN hydrolase" evidence="2">
    <location>
        <begin position="1"/>
        <end position="260"/>
    </location>
</feature>
<dbReference type="OMA" id="MQSKPYA"/>
<name>A0A0L0D5L6_THETB</name>
<gene>
    <name evidence="3" type="ORF">AMSG_02656</name>
</gene>
<dbReference type="PROSITE" id="PS50263">
    <property type="entry name" value="CN_HYDROLASE"/>
    <property type="match status" value="1"/>
</dbReference>
<dbReference type="SUPFAM" id="SSF56317">
    <property type="entry name" value="Carbon-nitrogen hydrolase"/>
    <property type="match status" value="1"/>
</dbReference>
<evidence type="ECO:0000256" key="1">
    <source>
        <dbReference type="ARBA" id="ARBA00022801"/>
    </source>
</evidence>